<sequence>MTGRPWQPRDGGLRLDIRLQPGASTNRIDGVEALADGSLVLKVRVGAPPEGGKANAALVKLLSKRWKLAKSDVEIVAGETSRRKTLFLHGDPEELAARLAADLD</sequence>
<evidence type="ECO:0000256" key="2">
    <source>
        <dbReference type="HAMAP-Rule" id="MF_00634"/>
    </source>
</evidence>
<accession>A0A369T480</accession>
<dbReference type="NCBIfam" id="TIGR00251">
    <property type="entry name" value="DUF167 family protein"/>
    <property type="match status" value="1"/>
</dbReference>
<proteinExistence type="inferred from homology"/>
<dbReference type="SMART" id="SM01152">
    <property type="entry name" value="DUF167"/>
    <property type="match status" value="1"/>
</dbReference>
<name>A0A369T480_9PROT</name>
<gene>
    <name evidence="3" type="ORF">DRB17_19550</name>
</gene>
<dbReference type="PANTHER" id="PTHR13420:SF7">
    <property type="entry name" value="UPF0235 PROTEIN C15ORF40"/>
    <property type="match status" value="1"/>
</dbReference>
<dbReference type="Proteomes" id="UP000253941">
    <property type="component" value="Unassembled WGS sequence"/>
</dbReference>
<dbReference type="EMBL" id="QPMH01000040">
    <property type="protein sequence ID" value="RDD60151.1"/>
    <property type="molecule type" value="Genomic_DNA"/>
</dbReference>
<dbReference type="InterPro" id="IPR003746">
    <property type="entry name" value="DUF167"/>
</dbReference>
<evidence type="ECO:0000313" key="3">
    <source>
        <dbReference type="EMBL" id="RDD60151.1"/>
    </source>
</evidence>
<dbReference type="AlphaFoldDB" id="A0A369T480"/>
<comment type="similarity">
    <text evidence="1 2">Belongs to the UPF0235 family.</text>
</comment>
<organism evidence="3 4">
    <name type="scientific">Ferruginivarius sediminum</name>
    <dbReference type="NCBI Taxonomy" id="2661937"/>
    <lineage>
        <taxon>Bacteria</taxon>
        <taxon>Pseudomonadati</taxon>
        <taxon>Pseudomonadota</taxon>
        <taxon>Alphaproteobacteria</taxon>
        <taxon>Rhodospirillales</taxon>
        <taxon>Rhodospirillaceae</taxon>
        <taxon>Ferruginivarius</taxon>
    </lineage>
</organism>
<reference evidence="3 4" key="1">
    <citation type="submission" date="2018-07" db="EMBL/GenBank/DDBJ databases">
        <title>Venubactetium sediminum gen. nov., sp. nov., isolated from a marine solar saltern.</title>
        <authorList>
            <person name="Wang S."/>
        </authorList>
    </citation>
    <scope>NUCLEOTIDE SEQUENCE [LARGE SCALE GENOMIC DNA]</scope>
    <source>
        <strain evidence="3 4">WD2A32</strain>
    </source>
</reference>
<dbReference type="Pfam" id="PF02594">
    <property type="entry name" value="DUF167"/>
    <property type="match status" value="1"/>
</dbReference>
<protein>
    <recommendedName>
        <fullName evidence="2">UPF0235 protein DRB17_19550</fullName>
    </recommendedName>
</protein>
<dbReference type="InterPro" id="IPR036591">
    <property type="entry name" value="YggU-like_sf"/>
</dbReference>
<dbReference type="GO" id="GO:0005737">
    <property type="term" value="C:cytoplasm"/>
    <property type="evidence" value="ECO:0007669"/>
    <property type="project" value="TreeGrafter"/>
</dbReference>
<dbReference type="SUPFAM" id="SSF69786">
    <property type="entry name" value="YggU-like"/>
    <property type="match status" value="1"/>
</dbReference>
<evidence type="ECO:0000313" key="4">
    <source>
        <dbReference type="Proteomes" id="UP000253941"/>
    </source>
</evidence>
<dbReference type="Gene3D" id="3.30.1200.10">
    <property type="entry name" value="YggU-like"/>
    <property type="match status" value="1"/>
</dbReference>
<dbReference type="HAMAP" id="MF_00634">
    <property type="entry name" value="UPF0235"/>
    <property type="match status" value="1"/>
</dbReference>
<dbReference type="PANTHER" id="PTHR13420">
    <property type="entry name" value="UPF0235 PROTEIN C15ORF40"/>
    <property type="match status" value="1"/>
</dbReference>
<dbReference type="RefSeq" id="WP_114583910.1">
    <property type="nucleotide sequence ID" value="NZ_QPMH01000040.1"/>
</dbReference>
<comment type="caution">
    <text evidence="3">The sequence shown here is derived from an EMBL/GenBank/DDBJ whole genome shotgun (WGS) entry which is preliminary data.</text>
</comment>
<evidence type="ECO:0000256" key="1">
    <source>
        <dbReference type="ARBA" id="ARBA00010364"/>
    </source>
</evidence>
<keyword evidence="4" id="KW-1185">Reference proteome</keyword>